<evidence type="ECO:0000313" key="3">
    <source>
        <dbReference type="Proteomes" id="UP000490800"/>
    </source>
</evidence>
<accession>A0A7X3FMM0</accession>
<dbReference type="Gene3D" id="2.30.29.50">
    <property type="entry name" value="Bacterial Pleckstrin homology domain"/>
    <property type="match status" value="1"/>
</dbReference>
<dbReference type="InterPro" id="IPR037063">
    <property type="entry name" value="PHb_sf"/>
</dbReference>
<dbReference type="AlphaFoldDB" id="A0A7X3FMM0"/>
<protein>
    <submittedName>
        <fullName evidence="2">PH domain-containing protein</fullName>
    </submittedName>
</protein>
<dbReference type="SUPFAM" id="SSF50729">
    <property type="entry name" value="PH domain-like"/>
    <property type="match status" value="1"/>
</dbReference>
<name>A0A7X3FMM0_9BACL</name>
<dbReference type="PANTHER" id="PTHR35796">
    <property type="entry name" value="HYPOTHETICAL CYTOSOLIC PROTEIN"/>
    <property type="match status" value="1"/>
</dbReference>
<dbReference type="EMBL" id="RHLK01000023">
    <property type="protein sequence ID" value="MVP02403.1"/>
    <property type="molecule type" value="Genomic_DNA"/>
</dbReference>
<dbReference type="InterPro" id="IPR012544">
    <property type="entry name" value="PHb"/>
</dbReference>
<dbReference type="CDD" id="cd13225">
    <property type="entry name" value="PH-like_bacteria"/>
    <property type="match status" value="1"/>
</dbReference>
<comment type="caution">
    <text evidence="2">The sequence shown here is derived from an EMBL/GenBank/DDBJ whole genome shotgun (WGS) entry which is preliminary data.</text>
</comment>
<reference evidence="2 3" key="1">
    <citation type="journal article" date="2019" name="Microorganisms">
        <title>Paenibacillus lutrae sp. nov., A Chitinolytic Species Isolated from A River Otter in Castril Natural Park, Granada, Spain.</title>
        <authorList>
            <person name="Rodriguez M."/>
            <person name="Reina J.C."/>
            <person name="Bejar V."/>
            <person name="Llamas I."/>
        </authorList>
    </citation>
    <scope>NUCLEOTIDE SEQUENCE [LARGE SCALE GENOMIC DNA]</scope>
    <source>
        <strain evidence="2 3">N10</strain>
    </source>
</reference>
<sequence>MGLLDALLGNATELTPDKLQKELEPFLLANERVERAYKVIRDGFVFTNKRLILIDKQGVTGSKVEYQSIPYRSIIRFAKESAGTFDLDAELKIWLTGSAEPIVKKFNKSANINEVYFVLSQHILG</sequence>
<dbReference type="PANTHER" id="PTHR35796:SF3">
    <property type="entry name" value="BHLH DOMAIN-CONTAINING PROTEIN"/>
    <property type="match status" value="1"/>
</dbReference>
<gene>
    <name evidence="2" type="ORF">EDM21_23245</name>
</gene>
<organism evidence="2 3">
    <name type="scientific">Paenibacillus lutrae</name>
    <dbReference type="NCBI Taxonomy" id="2078573"/>
    <lineage>
        <taxon>Bacteria</taxon>
        <taxon>Bacillati</taxon>
        <taxon>Bacillota</taxon>
        <taxon>Bacilli</taxon>
        <taxon>Bacillales</taxon>
        <taxon>Paenibacillaceae</taxon>
        <taxon>Paenibacillus</taxon>
    </lineage>
</organism>
<dbReference type="RefSeq" id="WP_157338762.1">
    <property type="nucleotide sequence ID" value="NZ_RHLK01000023.1"/>
</dbReference>
<dbReference type="OrthoDB" id="9803613at2"/>
<proteinExistence type="predicted"/>
<evidence type="ECO:0000313" key="2">
    <source>
        <dbReference type="EMBL" id="MVP02403.1"/>
    </source>
</evidence>
<evidence type="ECO:0000259" key="1">
    <source>
        <dbReference type="Pfam" id="PF08000"/>
    </source>
</evidence>
<dbReference type="Pfam" id="PF08000">
    <property type="entry name" value="bPH_1"/>
    <property type="match status" value="1"/>
</dbReference>
<feature type="domain" description="Bacterial Pleckstrin homology" evidence="1">
    <location>
        <begin position="2"/>
        <end position="122"/>
    </location>
</feature>
<dbReference type="Proteomes" id="UP000490800">
    <property type="component" value="Unassembled WGS sequence"/>
</dbReference>
<keyword evidence="3" id="KW-1185">Reference proteome</keyword>